<dbReference type="Proteomes" id="UP000095347">
    <property type="component" value="Unassembled WGS sequence"/>
</dbReference>
<dbReference type="EMBL" id="MCGG01000025">
    <property type="protein sequence ID" value="OEJ67054.1"/>
    <property type="molecule type" value="Genomic_DNA"/>
</dbReference>
<evidence type="ECO:0000313" key="1">
    <source>
        <dbReference type="EMBL" id="OEJ67054.1"/>
    </source>
</evidence>
<name>A0A1E5Q8E6_9PROT</name>
<sequence length="59" mass="6738">MHIFHERSLNAAFGRERSEDNIMSIIRGNGAIAALGDRYNLHAIIIPGWQTRLPWGHKK</sequence>
<proteinExistence type="predicted"/>
<evidence type="ECO:0000313" key="2">
    <source>
        <dbReference type="Proteomes" id="UP000095347"/>
    </source>
</evidence>
<organism evidence="1 2">
    <name type="scientific">Magnetovibrio blakemorei</name>
    <dbReference type="NCBI Taxonomy" id="28181"/>
    <lineage>
        <taxon>Bacteria</taxon>
        <taxon>Pseudomonadati</taxon>
        <taxon>Pseudomonadota</taxon>
        <taxon>Alphaproteobacteria</taxon>
        <taxon>Rhodospirillales</taxon>
        <taxon>Magnetovibrionaceae</taxon>
        <taxon>Magnetovibrio</taxon>
    </lineage>
</organism>
<dbReference type="AlphaFoldDB" id="A0A1E5Q8E6"/>
<protein>
    <submittedName>
        <fullName evidence="1">Uncharacterized protein</fullName>
    </submittedName>
</protein>
<keyword evidence="2" id="KW-1185">Reference proteome</keyword>
<comment type="caution">
    <text evidence="1">The sequence shown here is derived from an EMBL/GenBank/DDBJ whole genome shotgun (WGS) entry which is preliminary data.</text>
</comment>
<reference evidence="2" key="1">
    <citation type="submission" date="2016-07" db="EMBL/GenBank/DDBJ databases">
        <authorList>
            <person name="Florea S."/>
            <person name="Webb J.S."/>
            <person name="Jaromczyk J."/>
            <person name="Schardl C.L."/>
        </authorList>
    </citation>
    <scope>NUCLEOTIDE SEQUENCE [LARGE SCALE GENOMIC DNA]</scope>
    <source>
        <strain evidence="2">MV-1</strain>
    </source>
</reference>
<dbReference type="STRING" id="28181.BEN30_09745"/>
<gene>
    <name evidence="1" type="ORF">BEN30_09745</name>
</gene>
<accession>A0A1E5Q8E6</accession>